<dbReference type="EMBL" id="JAMPKK010000128">
    <property type="protein sequence ID" value="MEP0868169.1"/>
    <property type="molecule type" value="Genomic_DNA"/>
</dbReference>
<dbReference type="PANTHER" id="PTHR34475">
    <property type="match status" value="1"/>
</dbReference>
<accession>A0ABV0JXH6</accession>
<feature type="region of interest" description="Disordered" evidence="1">
    <location>
        <begin position="311"/>
        <end position="365"/>
    </location>
</feature>
<evidence type="ECO:0000313" key="3">
    <source>
        <dbReference type="Proteomes" id="UP001442494"/>
    </source>
</evidence>
<dbReference type="PANTHER" id="PTHR34475:SF1">
    <property type="entry name" value="CYTOSKELETON PROTEIN RODZ"/>
    <property type="match status" value="1"/>
</dbReference>
<gene>
    <name evidence="2" type="ORF">NDI37_27425</name>
</gene>
<proteinExistence type="predicted"/>
<dbReference type="InterPro" id="IPR010982">
    <property type="entry name" value="Lambda_DNA-bd_dom_sf"/>
</dbReference>
<reference evidence="2 3" key="1">
    <citation type="submission" date="2022-04" db="EMBL/GenBank/DDBJ databases">
        <title>Positive selection, recombination, and allopatry shape intraspecific diversity of widespread and dominant cyanobacteria.</title>
        <authorList>
            <person name="Wei J."/>
            <person name="Shu W."/>
            <person name="Hu C."/>
        </authorList>
    </citation>
    <scope>NUCLEOTIDE SEQUENCE [LARGE SCALE GENOMIC DNA]</scope>
    <source>
        <strain evidence="2 3">GB2-A5</strain>
    </source>
</reference>
<feature type="compositionally biased region" description="Polar residues" evidence="1">
    <location>
        <begin position="325"/>
        <end position="335"/>
    </location>
</feature>
<dbReference type="RefSeq" id="WP_190417041.1">
    <property type="nucleotide sequence ID" value="NZ_JAMPKK010000128.1"/>
</dbReference>
<dbReference type="Pfam" id="PF13413">
    <property type="entry name" value="HTH_25"/>
    <property type="match status" value="1"/>
</dbReference>
<evidence type="ECO:0000313" key="2">
    <source>
        <dbReference type="EMBL" id="MEP0868169.1"/>
    </source>
</evidence>
<protein>
    <submittedName>
        <fullName evidence="2">Helix-turn-helix domain-containing protein</fullName>
    </submittedName>
</protein>
<dbReference type="Gene3D" id="1.10.260.40">
    <property type="entry name" value="lambda repressor-like DNA-binding domains"/>
    <property type="match status" value="1"/>
</dbReference>
<feature type="region of interest" description="Disordered" evidence="1">
    <location>
        <begin position="118"/>
        <end position="169"/>
    </location>
</feature>
<name>A0ABV0JXH6_9CYAN</name>
<evidence type="ECO:0000256" key="1">
    <source>
        <dbReference type="SAM" id="MobiDB-lite"/>
    </source>
</evidence>
<dbReference type="InterPro" id="IPR050400">
    <property type="entry name" value="Bact_Cytoskel_RodZ"/>
</dbReference>
<organism evidence="2 3">
    <name type="scientific">Funiculus sociatus GB2-A5</name>
    <dbReference type="NCBI Taxonomy" id="2933946"/>
    <lineage>
        <taxon>Bacteria</taxon>
        <taxon>Bacillati</taxon>
        <taxon>Cyanobacteriota</taxon>
        <taxon>Cyanophyceae</taxon>
        <taxon>Coleofasciculales</taxon>
        <taxon>Coleofasciculaceae</taxon>
        <taxon>Funiculus</taxon>
    </lineage>
</organism>
<dbReference type="Proteomes" id="UP001442494">
    <property type="component" value="Unassembled WGS sequence"/>
</dbReference>
<comment type="caution">
    <text evidence="2">The sequence shown here is derived from an EMBL/GenBank/DDBJ whole genome shotgun (WGS) entry which is preliminary data.</text>
</comment>
<sequence>MALQPAYGIGITESPTIEISQEVLRSILSRIEAELYSSEVYNRSLAGLQTILGEAAGNAQIMVKAVAREAIRLAFQQFAKTYKVVPVASTEISNNQQEQQLSSPSSVVTEELSSCPVETLLDSNNLTTPTDSQQRTTNNKPNNSPANSEEAVPPFSSSNIDPVFPKPTKKLSKAQLAAQMAAQEREERLRQIGQELRQARHAQSLTMRQIHNLTLVPPHHIQALEICRLDQLPEDIYVRGFIRRIGEALGLDGAAMAASLPAPDPVKAVVPSWYRPASASVFQLSTLHLYVGYAALVAGAVGGLAVTSNHSQSSATVDPLPDVPSNPSVSESQQIAKPAKPGLKLGKKGVAVGNDIAPPEAISSN</sequence>
<feature type="compositionally biased region" description="Low complexity" evidence="1">
    <location>
        <begin position="337"/>
        <end position="353"/>
    </location>
</feature>
<feature type="compositionally biased region" description="Polar residues" evidence="1">
    <location>
        <begin position="121"/>
        <end position="147"/>
    </location>
</feature>
<keyword evidence="3" id="KW-1185">Reference proteome</keyword>